<feature type="compositionally biased region" description="Low complexity" evidence="1">
    <location>
        <begin position="35"/>
        <end position="48"/>
    </location>
</feature>
<reference evidence="2" key="1">
    <citation type="submission" date="2021-03" db="EMBL/GenBank/DDBJ databases">
        <authorList>
            <person name="Tran Van P."/>
        </authorList>
    </citation>
    <scope>NUCLEOTIDE SEQUENCE</scope>
</reference>
<organism evidence="2 3">
    <name type="scientific">Timema podura</name>
    <name type="common">Walking stick</name>
    <dbReference type="NCBI Taxonomy" id="61482"/>
    <lineage>
        <taxon>Eukaryota</taxon>
        <taxon>Metazoa</taxon>
        <taxon>Ecdysozoa</taxon>
        <taxon>Arthropoda</taxon>
        <taxon>Hexapoda</taxon>
        <taxon>Insecta</taxon>
        <taxon>Pterygota</taxon>
        <taxon>Neoptera</taxon>
        <taxon>Polyneoptera</taxon>
        <taxon>Phasmatodea</taxon>
        <taxon>Timematodea</taxon>
        <taxon>Timematoidea</taxon>
        <taxon>Timematidae</taxon>
        <taxon>Timema</taxon>
    </lineage>
</organism>
<name>A0ABN7NNY6_TIMPD</name>
<dbReference type="Proteomes" id="UP001153148">
    <property type="component" value="Unassembled WGS sequence"/>
</dbReference>
<dbReference type="EMBL" id="CAJPIN010002105">
    <property type="protein sequence ID" value="CAG2055112.1"/>
    <property type="molecule type" value="Genomic_DNA"/>
</dbReference>
<comment type="caution">
    <text evidence="2">The sequence shown here is derived from an EMBL/GenBank/DDBJ whole genome shotgun (WGS) entry which is preliminary data.</text>
</comment>
<feature type="region of interest" description="Disordered" evidence="1">
    <location>
        <begin position="1"/>
        <end position="59"/>
    </location>
</feature>
<evidence type="ECO:0000313" key="2">
    <source>
        <dbReference type="EMBL" id="CAG2055112.1"/>
    </source>
</evidence>
<keyword evidence="3" id="KW-1185">Reference proteome</keyword>
<sequence>MPCTSAGVIKRSAAAQVEDEPPMLNDENTADTDGNFNSTTTKAASTFKAPAYQQQKKKT</sequence>
<gene>
    <name evidence="2" type="ORF">TPAB3V08_LOCUS2123</name>
</gene>
<proteinExistence type="predicted"/>
<evidence type="ECO:0000313" key="3">
    <source>
        <dbReference type="Proteomes" id="UP001153148"/>
    </source>
</evidence>
<protein>
    <submittedName>
        <fullName evidence="2">Uncharacterized protein</fullName>
    </submittedName>
</protein>
<evidence type="ECO:0000256" key="1">
    <source>
        <dbReference type="SAM" id="MobiDB-lite"/>
    </source>
</evidence>
<accession>A0ABN7NNY6</accession>